<accession>A0A397ALH7</accession>
<dbReference type="AlphaFoldDB" id="A0A397ALH7"/>
<organism evidence="2 3">
    <name type="scientific">Aphanomyces astaci</name>
    <name type="common">Crayfish plague agent</name>
    <dbReference type="NCBI Taxonomy" id="112090"/>
    <lineage>
        <taxon>Eukaryota</taxon>
        <taxon>Sar</taxon>
        <taxon>Stramenopiles</taxon>
        <taxon>Oomycota</taxon>
        <taxon>Saprolegniomycetes</taxon>
        <taxon>Saprolegniales</taxon>
        <taxon>Verrucalvaceae</taxon>
        <taxon>Aphanomyces</taxon>
    </lineage>
</organism>
<gene>
    <name evidence="2" type="ORF">DYB36_011574</name>
</gene>
<dbReference type="EMBL" id="QUSZ01006062">
    <property type="protein sequence ID" value="RHY07105.1"/>
    <property type="molecule type" value="Genomic_DNA"/>
</dbReference>
<evidence type="ECO:0000313" key="2">
    <source>
        <dbReference type="EMBL" id="RHY07105.1"/>
    </source>
</evidence>
<proteinExistence type="predicted"/>
<comment type="caution">
    <text evidence="2">The sequence shown here is derived from an EMBL/GenBank/DDBJ whole genome shotgun (WGS) entry which is preliminary data.</text>
</comment>
<feature type="non-terminal residue" evidence="2">
    <location>
        <position position="1"/>
    </location>
</feature>
<evidence type="ECO:0000256" key="1">
    <source>
        <dbReference type="SAM" id="MobiDB-lite"/>
    </source>
</evidence>
<protein>
    <submittedName>
        <fullName evidence="2">Uncharacterized protein</fullName>
    </submittedName>
</protein>
<dbReference type="Proteomes" id="UP000265427">
    <property type="component" value="Unassembled WGS sequence"/>
</dbReference>
<sequence length="80" mass="9024">EFDENMNASDLNEMDMLNEEELIKAAAQLDSLHPDIVIEPEVDDDDGMDEGEEDIDMDVNEEGDDDDDDVDSGIEFEEDL</sequence>
<name>A0A397ALH7_APHAT</name>
<reference evidence="2 3" key="1">
    <citation type="submission" date="2018-08" db="EMBL/GenBank/DDBJ databases">
        <title>Aphanomyces genome sequencing and annotation.</title>
        <authorList>
            <person name="Minardi D."/>
            <person name="Oidtmann B."/>
            <person name="Van Der Giezen M."/>
            <person name="Studholme D.J."/>
        </authorList>
    </citation>
    <scope>NUCLEOTIDE SEQUENCE [LARGE SCALE GENOMIC DNA]</scope>
    <source>
        <strain evidence="2 3">Kv</strain>
    </source>
</reference>
<evidence type="ECO:0000313" key="3">
    <source>
        <dbReference type="Proteomes" id="UP000265427"/>
    </source>
</evidence>
<feature type="region of interest" description="Disordered" evidence="1">
    <location>
        <begin position="39"/>
        <end position="80"/>
    </location>
</feature>